<dbReference type="Gene3D" id="2.40.240.20">
    <property type="entry name" value="Hypothetical PUA domain-like, domain 1"/>
    <property type="match status" value="1"/>
</dbReference>
<keyword evidence="18" id="KW-1185">Reference proteome</keyword>
<keyword evidence="7 12" id="KW-0489">Methyltransferase</keyword>
<feature type="domain" description="Ribosomal RNA small subunit methyltransferase E methyltransferase" evidence="13">
    <location>
        <begin position="74"/>
        <end position="242"/>
    </location>
</feature>
<evidence type="ECO:0000259" key="14">
    <source>
        <dbReference type="Pfam" id="PF20260"/>
    </source>
</evidence>
<dbReference type="InterPro" id="IPR046887">
    <property type="entry name" value="RsmE_PUA-like"/>
</dbReference>
<proteinExistence type="inferred from homology"/>
<evidence type="ECO:0000256" key="1">
    <source>
        <dbReference type="ARBA" id="ARBA00004496"/>
    </source>
</evidence>
<dbReference type="SUPFAM" id="SSF75217">
    <property type="entry name" value="alpha/beta knot"/>
    <property type="match status" value="1"/>
</dbReference>
<keyword evidence="8 12" id="KW-0808">Transferase</keyword>
<dbReference type="InterPro" id="IPR046886">
    <property type="entry name" value="RsmE_MTase_dom"/>
</dbReference>
<evidence type="ECO:0000256" key="5">
    <source>
        <dbReference type="ARBA" id="ARBA00022490"/>
    </source>
</evidence>
<evidence type="ECO:0000313" key="18">
    <source>
        <dbReference type="Proteomes" id="UP000321598"/>
    </source>
</evidence>
<evidence type="ECO:0000259" key="13">
    <source>
        <dbReference type="Pfam" id="PF04452"/>
    </source>
</evidence>
<dbReference type="InterPro" id="IPR015947">
    <property type="entry name" value="PUA-like_sf"/>
</dbReference>
<dbReference type="Pfam" id="PF04452">
    <property type="entry name" value="Methyltrans_RNA"/>
    <property type="match status" value="1"/>
</dbReference>
<keyword evidence="6 12" id="KW-0698">rRNA processing</keyword>
<evidence type="ECO:0000256" key="8">
    <source>
        <dbReference type="ARBA" id="ARBA00022679"/>
    </source>
</evidence>
<dbReference type="RefSeq" id="WP_002510501.1">
    <property type="nucleotide sequence ID" value="NZ_BKAV01000007.1"/>
</dbReference>
<evidence type="ECO:0000256" key="9">
    <source>
        <dbReference type="ARBA" id="ARBA00022691"/>
    </source>
</evidence>
<comment type="similarity">
    <text evidence="2 12">Belongs to the RNA methyltransferase RsmE family.</text>
</comment>
<dbReference type="PANTHER" id="PTHR30027:SF3">
    <property type="entry name" value="16S RRNA (URACIL(1498)-N(3))-METHYLTRANSFERASE"/>
    <property type="match status" value="1"/>
</dbReference>
<dbReference type="FunFam" id="3.40.1280.10:FF:000024">
    <property type="entry name" value="Ribosomal RNA small subunit methyltransferase E"/>
    <property type="match status" value="1"/>
</dbReference>
<evidence type="ECO:0000256" key="7">
    <source>
        <dbReference type="ARBA" id="ARBA00022603"/>
    </source>
</evidence>
<dbReference type="AlphaFoldDB" id="A0A380CEG1"/>
<evidence type="ECO:0000256" key="4">
    <source>
        <dbReference type="ARBA" id="ARBA00013673"/>
    </source>
</evidence>
<name>A0A380CEG1_9STAP</name>
<comment type="subcellular location">
    <subcellularLocation>
        <location evidence="1 12">Cytoplasm</location>
    </subcellularLocation>
</comment>
<dbReference type="GeneID" id="97287629"/>
<dbReference type="SUPFAM" id="SSF88697">
    <property type="entry name" value="PUA domain-like"/>
    <property type="match status" value="1"/>
</dbReference>
<gene>
    <name evidence="16" type="primary">rsmE</name>
    <name evidence="16" type="ORF">NCTC12413_01353</name>
    <name evidence="15" type="ORF">SAR03_10410</name>
</gene>
<dbReference type="CDD" id="cd18084">
    <property type="entry name" value="RsmE-like"/>
    <property type="match status" value="1"/>
</dbReference>
<comment type="catalytic activity">
    <reaction evidence="11 12">
        <text>uridine(1498) in 16S rRNA + S-adenosyl-L-methionine = N(3)-methyluridine(1498) in 16S rRNA + S-adenosyl-L-homocysteine + H(+)</text>
        <dbReference type="Rhea" id="RHEA:42920"/>
        <dbReference type="Rhea" id="RHEA-COMP:10283"/>
        <dbReference type="Rhea" id="RHEA-COMP:10284"/>
        <dbReference type="ChEBI" id="CHEBI:15378"/>
        <dbReference type="ChEBI" id="CHEBI:57856"/>
        <dbReference type="ChEBI" id="CHEBI:59789"/>
        <dbReference type="ChEBI" id="CHEBI:65315"/>
        <dbReference type="ChEBI" id="CHEBI:74502"/>
        <dbReference type="EC" id="2.1.1.193"/>
    </reaction>
</comment>
<reference evidence="15 18" key="2">
    <citation type="submission" date="2019-07" db="EMBL/GenBank/DDBJ databases">
        <title>Whole genome shotgun sequence of Staphylococcus arlettae NBRC 109765.</title>
        <authorList>
            <person name="Hosoyama A."/>
            <person name="Uohara A."/>
            <person name="Ohji S."/>
            <person name="Ichikawa N."/>
        </authorList>
    </citation>
    <scope>NUCLEOTIDE SEQUENCE [LARGE SCALE GENOMIC DNA]</scope>
    <source>
        <strain evidence="15 18">NBRC 109765</strain>
    </source>
</reference>
<dbReference type="PANTHER" id="PTHR30027">
    <property type="entry name" value="RIBOSOMAL RNA SMALL SUBUNIT METHYLTRANSFERASE E"/>
    <property type="match status" value="1"/>
</dbReference>
<feature type="domain" description="Ribosomal RNA small subunit methyltransferase E PUA-like" evidence="14">
    <location>
        <begin position="20"/>
        <end position="65"/>
    </location>
</feature>
<accession>A0A380CEG1</accession>
<sequence length="250" mass="28411">MQRYFINQNADSDQRFFITNNEDIHHIKNVMRNHVDNELILNFLDQRVFKCKITAISQDAIEVEPIQELEISTELPQNITICSGLIKADKYEWMLQKATELGASKFIAAEMDRSIVKLNQSKITKKIERWQKIIKEAAEQSYRLTIPSIDYISNLKTLYDNIDGYDYILIAYEDAAKDGEISQFKSVLQQLTQGENILVIFGPEGGLSADEVTLFASVGKQIGLGPRILRAETAPLYVLSAVSYQNELLG</sequence>
<dbReference type="InterPro" id="IPR029028">
    <property type="entry name" value="Alpha/beta_knot_MTases"/>
</dbReference>
<keyword evidence="9 12" id="KW-0949">S-adenosyl-L-methionine</keyword>
<dbReference type="EMBL" id="BKAV01000007">
    <property type="protein sequence ID" value="GEQ00004.1"/>
    <property type="molecule type" value="Genomic_DNA"/>
</dbReference>
<evidence type="ECO:0000256" key="6">
    <source>
        <dbReference type="ARBA" id="ARBA00022552"/>
    </source>
</evidence>
<evidence type="ECO:0000313" key="17">
    <source>
        <dbReference type="Proteomes" id="UP000254956"/>
    </source>
</evidence>
<dbReference type="InterPro" id="IPR006700">
    <property type="entry name" value="RsmE"/>
</dbReference>
<dbReference type="GO" id="GO:0070475">
    <property type="term" value="P:rRNA base methylation"/>
    <property type="evidence" value="ECO:0007669"/>
    <property type="project" value="TreeGrafter"/>
</dbReference>
<dbReference type="OrthoDB" id="9815641at2"/>
<reference evidence="16 17" key="1">
    <citation type="submission" date="2018-06" db="EMBL/GenBank/DDBJ databases">
        <authorList>
            <consortium name="Pathogen Informatics"/>
            <person name="Doyle S."/>
        </authorList>
    </citation>
    <scope>NUCLEOTIDE SEQUENCE [LARGE SCALE GENOMIC DNA]</scope>
    <source>
        <strain evidence="16 17">NCTC12413</strain>
    </source>
</reference>
<comment type="function">
    <text evidence="10 12">Specifically methylates the N3 position of the uracil ring of uridine 1498 (m3U1498) in 16S rRNA. Acts on the fully assembled 30S ribosomal subunit.</text>
</comment>
<dbReference type="GO" id="GO:0005737">
    <property type="term" value="C:cytoplasm"/>
    <property type="evidence" value="ECO:0007669"/>
    <property type="project" value="UniProtKB-SubCell"/>
</dbReference>
<evidence type="ECO:0000256" key="11">
    <source>
        <dbReference type="ARBA" id="ARBA00047944"/>
    </source>
</evidence>
<dbReference type="Proteomes" id="UP000321598">
    <property type="component" value="Unassembled WGS sequence"/>
</dbReference>
<dbReference type="GO" id="GO:0070042">
    <property type="term" value="F:rRNA (uridine-N3-)-methyltransferase activity"/>
    <property type="evidence" value="ECO:0007669"/>
    <property type="project" value="TreeGrafter"/>
</dbReference>
<protein>
    <recommendedName>
        <fullName evidence="4 12">Ribosomal RNA small subunit methyltransferase E</fullName>
        <ecNumber evidence="3 12">2.1.1.193</ecNumber>
    </recommendedName>
</protein>
<evidence type="ECO:0000256" key="2">
    <source>
        <dbReference type="ARBA" id="ARBA00005528"/>
    </source>
</evidence>
<evidence type="ECO:0000256" key="12">
    <source>
        <dbReference type="PIRNR" id="PIRNR015601"/>
    </source>
</evidence>
<dbReference type="EC" id="2.1.1.193" evidence="3 12"/>
<dbReference type="NCBIfam" id="TIGR00046">
    <property type="entry name" value="RsmE family RNA methyltransferase"/>
    <property type="match status" value="1"/>
</dbReference>
<organism evidence="16 17">
    <name type="scientific">Staphylococcus arlettae</name>
    <dbReference type="NCBI Taxonomy" id="29378"/>
    <lineage>
        <taxon>Bacteria</taxon>
        <taxon>Bacillati</taxon>
        <taxon>Bacillota</taxon>
        <taxon>Bacilli</taxon>
        <taxon>Bacillales</taxon>
        <taxon>Staphylococcaceae</taxon>
        <taxon>Staphylococcus</taxon>
    </lineage>
</organism>
<keyword evidence="5 12" id="KW-0963">Cytoplasm</keyword>
<dbReference type="Gene3D" id="3.40.1280.10">
    <property type="match status" value="1"/>
</dbReference>
<evidence type="ECO:0000256" key="3">
    <source>
        <dbReference type="ARBA" id="ARBA00012328"/>
    </source>
</evidence>
<dbReference type="InterPro" id="IPR029026">
    <property type="entry name" value="tRNA_m1G_MTases_N"/>
</dbReference>
<dbReference type="Pfam" id="PF20260">
    <property type="entry name" value="PUA_4"/>
    <property type="match status" value="1"/>
</dbReference>
<evidence type="ECO:0000313" key="15">
    <source>
        <dbReference type="EMBL" id="GEQ00004.1"/>
    </source>
</evidence>
<dbReference type="EMBL" id="UGZE01000001">
    <property type="protein sequence ID" value="SUJ18857.1"/>
    <property type="molecule type" value="Genomic_DNA"/>
</dbReference>
<dbReference type="Proteomes" id="UP000254956">
    <property type="component" value="Unassembled WGS sequence"/>
</dbReference>
<evidence type="ECO:0000313" key="16">
    <source>
        <dbReference type="EMBL" id="SUJ18857.1"/>
    </source>
</evidence>
<dbReference type="NCBIfam" id="NF008691">
    <property type="entry name" value="PRK11713.1-4"/>
    <property type="match status" value="1"/>
</dbReference>
<dbReference type="STRING" id="1212545.SARL_08909"/>
<dbReference type="PIRSF" id="PIRSF015601">
    <property type="entry name" value="MTase_slr0722"/>
    <property type="match status" value="1"/>
</dbReference>
<evidence type="ECO:0000256" key="10">
    <source>
        <dbReference type="ARBA" id="ARBA00025699"/>
    </source>
</evidence>